<organism evidence="1 2">
    <name type="scientific">Massilia suwonensis</name>
    <dbReference type="NCBI Taxonomy" id="648895"/>
    <lineage>
        <taxon>Bacteria</taxon>
        <taxon>Pseudomonadati</taxon>
        <taxon>Pseudomonadota</taxon>
        <taxon>Betaproteobacteria</taxon>
        <taxon>Burkholderiales</taxon>
        <taxon>Oxalobacteraceae</taxon>
        <taxon>Telluria group</taxon>
        <taxon>Massilia</taxon>
    </lineage>
</organism>
<dbReference type="Gene3D" id="3.30.70.60">
    <property type="match status" value="1"/>
</dbReference>
<protein>
    <recommendedName>
        <fullName evidence="3">Transmembrane protein</fullName>
    </recommendedName>
</protein>
<proteinExistence type="predicted"/>
<comment type="caution">
    <text evidence="1">The sequence shown here is derived from an EMBL/GenBank/DDBJ whole genome shotgun (WGS) entry which is preliminary data.</text>
</comment>
<name>A0ABW0MR00_9BURK</name>
<dbReference type="RefSeq" id="WP_379760434.1">
    <property type="nucleotide sequence ID" value="NZ_JBHSMR010000014.1"/>
</dbReference>
<evidence type="ECO:0000313" key="1">
    <source>
        <dbReference type="EMBL" id="MFC5480679.1"/>
    </source>
</evidence>
<gene>
    <name evidence="1" type="ORF">ACFPQ5_20955</name>
</gene>
<dbReference type="Proteomes" id="UP001596101">
    <property type="component" value="Unassembled WGS sequence"/>
</dbReference>
<accession>A0ABW0MR00</accession>
<sequence>MTFARSALRLRLALRALNPVTIAALLLALAGLLVLAWVLPAREALEQERAQARRAAALPPPAVDPSLAPVVLESGAPENLALFRSALGRQRDVEPALKTLFALAAKSGLVLRQGEYKRGVDRNARLHTYQINLPVKGSYAQVWQFALQSLRALPYASLDDVSFKRDNIVETGLEARLRLTLYLSDAPGAPR</sequence>
<reference evidence="2" key="1">
    <citation type="journal article" date="2019" name="Int. J. Syst. Evol. Microbiol.">
        <title>The Global Catalogue of Microorganisms (GCM) 10K type strain sequencing project: providing services to taxonomists for standard genome sequencing and annotation.</title>
        <authorList>
            <consortium name="The Broad Institute Genomics Platform"/>
            <consortium name="The Broad Institute Genome Sequencing Center for Infectious Disease"/>
            <person name="Wu L."/>
            <person name="Ma J."/>
        </authorList>
    </citation>
    <scope>NUCLEOTIDE SEQUENCE [LARGE SCALE GENOMIC DNA]</scope>
    <source>
        <strain evidence="2">CCUG 43111</strain>
    </source>
</reference>
<evidence type="ECO:0000313" key="2">
    <source>
        <dbReference type="Proteomes" id="UP001596101"/>
    </source>
</evidence>
<dbReference type="InterPro" id="IPR014717">
    <property type="entry name" value="Transl_elong_EF1B/ribsomal_bS6"/>
</dbReference>
<keyword evidence="2" id="KW-1185">Reference proteome</keyword>
<evidence type="ECO:0008006" key="3">
    <source>
        <dbReference type="Google" id="ProtNLM"/>
    </source>
</evidence>
<dbReference type="EMBL" id="JBHSMR010000014">
    <property type="protein sequence ID" value="MFC5480679.1"/>
    <property type="molecule type" value="Genomic_DNA"/>
</dbReference>